<evidence type="ECO:0000313" key="1">
    <source>
        <dbReference type="EMBL" id="AWL29477.2"/>
    </source>
</evidence>
<accession>A0A2S2FEU0</accession>
<keyword evidence="2" id="KW-1185">Reference proteome</keyword>
<evidence type="ECO:0000313" key="2">
    <source>
        <dbReference type="Proteomes" id="UP000245977"/>
    </source>
</evidence>
<name>A0A2S2FEU0_9GAMM</name>
<gene>
    <name evidence="1" type="ORF">DJ533_13265</name>
</gene>
<proteinExistence type="predicted"/>
<dbReference type="STRING" id="1871111.GCA_001704615_00694"/>
<reference evidence="1" key="1">
    <citation type="submission" date="2019-08" db="EMBL/GenBank/DDBJ databases">
        <title>The complete genome of Acinetobacter defluvii strain WCHAD010030.</title>
        <authorList>
            <person name="Hu Y."/>
            <person name="Qin J."/>
            <person name="Feng Y."/>
            <person name="Zong Z."/>
        </authorList>
    </citation>
    <scope>NUCLEOTIDE SEQUENCE</scope>
    <source>
        <strain evidence="1">WCHA30</strain>
    </source>
</reference>
<dbReference type="AlphaFoldDB" id="A0A2S2FEU0"/>
<dbReference type="OrthoDB" id="6680454at2"/>
<sequence>MKIRKKVYLKSGEEAYLSSAYFNESARNFWGGYILTRPKLKQSKILDFGGQTNTFQIFEYYAQGRTFNIFEVQNASSGQGAMEGEKVVIVIDGWNVKTLSRLEEQDVSAAVDEESCKTHNNQQGYFNMMPYQNILIMTTIRSNACENLKLSDYKVNTKLVEINL</sequence>
<dbReference type="KEGG" id="adv:DJ533_13265"/>
<dbReference type="EMBL" id="CP029397">
    <property type="protein sequence ID" value="AWL29477.2"/>
    <property type="molecule type" value="Genomic_DNA"/>
</dbReference>
<dbReference type="RefSeq" id="WP_148245837.1">
    <property type="nucleotide sequence ID" value="NZ_CP029397.2"/>
</dbReference>
<dbReference type="Proteomes" id="UP000245977">
    <property type="component" value="Chromosome"/>
</dbReference>
<protein>
    <submittedName>
        <fullName evidence="1">Uncharacterized protein</fullName>
    </submittedName>
</protein>
<organism evidence="1 2">
    <name type="scientific">Acinetobacter defluvii</name>
    <dbReference type="NCBI Taxonomy" id="1871111"/>
    <lineage>
        <taxon>Bacteria</taxon>
        <taxon>Pseudomonadati</taxon>
        <taxon>Pseudomonadota</taxon>
        <taxon>Gammaproteobacteria</taxon>
        <taxon>Moraxellales</taxon>
        <taxon>Moraxellaceae</taxon>
        <taxon>Acinetobacter</taxon>
    </lineage>
</organism>